<dbReference type="RefSeq" id="XP_036634563.1">
    <property type="nucleotide sequence ID" value="XM_036773090.1"/>
</dbReference>
<keyword evidence="5" id="KW-1185">Reference proteome</keyword>
<comment type="similarity">
    <text evidence="2">Belongs to the AB hydrolase superfamily. Epoxide hydrolase family.</text>
</comment>
<organism evidence="4 5">
    <name type="scientific">Pleurotus ostreatus</name>
    <name type="common">Oyster mushroom</name>
    <name type="synonym">White-rot fungus</name>
    <dbReference type="NCBI Taxonomy" id="5322"/>
    <lineage>
        <taxon>Eukaryota</taxon>
        <taxon>Fungi</taxon>
        <taxon>Dikarya</taxon>
        <taxon>Basidiomycota</taxon>
        <taxon>Agaricomycotina</taxon>
        <taxon>Agaricomycetes</taxon>
        <taxon>Agaricomycetidae</taxon>
        <taxon>Agaricales</taxon>
        <taxon>Pleurotineae</taxon>
        <taxon>Pleurotaceae</taxon>
        <taxon>Pleurotus</taxon>
    </lineage>
</organism>
<evidence type="ECO:0000313" key="5">
    <source>
        <dbReference type="Proteomes" id="UP000623687"/>
    </source>
</evidence>
<evidence type="ECO:0000259" key="3">
    <source>
        <dbReference type="Pfam" id="PF00561"/>
    </source>
</evidence>
<reference evidence="4" key="1">
    <citation type="submission" date="2019-07" db="EMBL/GenBank/DDBJ databases">
        <authorList>
            <person name="Palmer J.M."/>
        </authorList>
    </citation>
    <scope>NUCLEOTIDE SEQUENCE</scope>
    <source>
        <strain evidence="4">PC9</strain>
    </source>
</reference>
<dbReference type="PRINTS" id="PR00412">
    <property type="entry name" value="EPOXHYDRLASE"/>
</dbReference>
<feature type="domain" description="AB hydrolase-1" evidence="3">
    <location>
        <begin position="30"/>
        <end position="138"/>
    </location>
</feature>
<accession>A0A8H7A1J8</accession>
<evidence type="ECO:0000313" key="4">
    <source>
        <dbReference type="EMBL" id="KAF7436664.1"/>
    </source>
</evidence>
<dbReference type="Proteomes" id="UP000623687">
    <property type="component" value="Unassembled WGS sequence"/>
</dbReference>
<dbReference type="EMBL" id="JACETU010000002">
    <property type="protein sequence ID" value="KAF7436664.1"/>
    <property type="molecule type" value="Genomic_DNA"/>
</dbReference>
<proteinExistence type="inferred from homology"/>
<protein>
    <recommendedName>
        <fullName evidence="3">AB hydrolase-1 domain-containing protein</fullName>
    </recommendedName>
</protein>
<dbReference type="InterPro" id="IPR029058">
    <property type="entry name" value="AB_hydrolase_fold"/>
</dbReference>
<dbReference type="PANTHER" id="PTHR43329">
    <property type="entry name" value="EPOXIDE HYDROLASE"/>
    <property type="match status" value="1"/>
</dbReference>
<dbReference type="VEuPathDB" id="FungiDB:PC9H_003497"/>
<evidence type="ECO:0000256" key="2">
    <source>
        <dbReference type="ARBA" id="ARBA00038334"/>
    </source>
</evidence>
<dbReference type="Gene3D" id="3.40.50.1820">
    <property type="entry name" value="alpha/beta hydrolase"/>
    <property type="match status" value="1"/>
</dbReference>
<gene>
    <name evidence="4" type="ORF">PC9H_003497</name>
</gene>
<comment type="caution">
    <text evidence="4">The sequence shown here is derived from an EMBL/GenBank/DDBJ whole genome shotgun (WGS) entry which is preliminary data.</text>
</comment>
<dbReference type="OrthoDB" id="408373at2759"/>
<dbReference type="InterPro" id="IPR000073">
    <property type="entry name" value="AB_hydrolase_1"/>
</dbReference>
<dbReference type="Pfam" id="PF00561">
    <property type="entry name" value="Abhydrolase_1"/>
    <property type="match status" value="1"/>
</dbReference>
<dbReference type="InterPro" id="IPR000639">
    <property type="entry name" value="Epox_hydrolase-like"/>
</dbReference>
<dbReference type="SUPFAM" id="SSF53474">
    <property type="entry name" value="alpha/beta-Hydrolases"/>
    <property type="match status" value="1"/>
</dbReference>
<dbReference type="GeneID" id="59373315"/>
<keyword evidence="1" id="KW-0378">Hydrolase</keyword>
<dbReference type="AlphaFoldDB" id="A0A8H7A1J8"/>
<evidence type="ECO:0000256" key="1">
    <source>
        <dbReference type="ARBA" id="ARBA00022801"/>
    </source>
</evidence>
<name>A0A8H7A1J8_PLEOS</name>
<sequence>MDPSLYKDFKTSRGFNYHYLAVAPQQNLPYLLFVHGFPSMSYDWRHQVPYFKDLGYGLIVPDMLGYGGTSIPTDTESYRRSLVCKDLVELLDAGDAKRCIVVGHDWGSYVTARLADLYEDRFIAFAFFAVGYAPPNPDFDIDQVLAWTKQVVGYELLGYWKFFSDADAPVLIEKNFESFDSLLYADDASLWKTDLAPSGVFRAWIEAEKTTAVGPWISEEERKIHSEILLQGGLAGPVCWYKVATSGIMNDDDKGVPIRSPAVSKPVFFGATSKDAICIPKLQIPVTQKACPNLIVREFDSGHWAQLEKKDEVNKELGAWFTAILASASASA</sequence>
<dbReference type="GO" id="GO:0016787">
    <property type="term" value="F:hydrolase activity"/>
    <property type="evidence" value="ECO:0007669"/>
    <property type="project" value="UniProtKB-KW"/>
</dbReference>